<organism evidence="2 3">
    <name type="scientific">Hibiscus sabdariffa</name>
    <name type="common">roselle</name>
    <dbReference type="NCBI Taxonomy" id="183260"/>
    <lineage>
        <taxon>Eukaryota</taxon>
        <taxon>Viridiplantae</taxon>
        <taxon>Streptophyta</taxon>
        <taxon>Embryophyta</taxon>
        <taxon>Tracheophyta</taxon>
        <taxon>Spermatophyta</taxon>
        <taxon>Magnoliopsida</taxon>
        <taxon>eudicotyledons</taxon>
        <taxon>Gunneridae</taxon>
        <taxon>Pentapetalae</taxon>
        <taxon>rosids</taxon>
        <taxon>malvids</taxon>
        <taxon>Malvales</taxon>
        <taxon>Malvaceae</taxon>
        <taxon>Malvoideae</taxon>
        <taxon>Hibiscus</taxon>
    </lineage>
</organism>
<feature type="domain" description="RNase H type-1" evidence="1">
    <location>
        <begin position="103"/>
        <end position="223"/>
    </location>
</feature>
<dbReference type="Proteomes" id="UP001472677">
    <property type="component" value="Unassembled WGS sequence"/>
</dbReference>
<evidence type="ECO:0000313" key="3">
    <source>
        <dbReference type="Proteomes" id="UP001472677"/>
    </source>
</evidence>
<comment type="caution">
    <text evidence="2">The sequence shown here is derived from an EMBL/GenBank/DDBJ whole genome shotgun (WGS) entry which is preliminary data.</text>
</comment>
<dbReference type="PANTHER" id="PTHR47723:SF19">
    <property type="entry name" value="POLYNUCLEOTIDYL TRANSFERASE, RIBONUCLEASE H-LIKE SUPERFAMILY PROTEIN"/>
    <property type="match status" value="1"/>
</dbReference>
<dbReference type="Pfam" id="PF13456">
    <property type="entry name" value="RVT_3"/>
    <property type="match status" value="1"/>
</dbReference>
<reference evidence="2 3" key="1">
    <citation type="journal article" date="2024" name="G3 (Bethesda)">
        <title>Genome assembly of Hibiscus sabdariffa L. provides insights into metabolisms of medicinal natural products.</title>
        <authorList>
            <person name="Kim T."/>
        </authorList>
    </citation>
    <scope>NUCLEOTIDE SEQUENCE [LARGE SCALE GENOMIC DNA]</scope>
    <source>
        <strain evidence="2">TK-2024</strain>
        <tissue evidence="2">Old leaves</tissue>
    </source>
</reference>
<name>A0ABR2EA53_9ROSI</name>
<dbReference type="InterPro" id="IPR002156">
    <property type="entry name" value="RNaseH_domain"/>
</dbReference>
<dbReference type="EMBL" id="JBBPBM010000017">
    <property type="protein sequence ID" value="KAK8556429.1"/>
    <property type="molecule type" value="Genomic_DNA"/>
</dbReference>
<dbReference type="InterPro" id="IPR036397">
    <property type="entry name" value="RNaseH_sf"/>
</dbReference>
<gene>
    <name evidence="2" type="ORF">V6N12_002831</name>
</gene>
<dbReference type="Gene3D" id="3.30.420.10">
    <property type="entry name" value="Ribonuclease H-like superfamily/Ribonuclease H"/>
    <property type="match status" value="1"/>
</dbReference>
<dbReference type="InterPro" id="IPR044730">
    <property type="entry name" value="RNase_H-like_dom_plant"/>
</dbReference>
<keyword evidence="3" id="KW-1185">Reference proteome</keyword>
<dbReference type="CDD" id="cd06222">
    <property type="entry name" value="RNase_H_like"/>
    <property type="match status" value="1"/>
</dbReference>
<accession>A0ABR2EA53</accession>
<evidence type="ECO:0000313" key="2">
    <source>
        <dbReference type="EMBL" id="KAK8556429.1"/>
    </source>
</evidence>
<dbReference type="InterPro" id="IPR012337">
    <property type="entry name" value="RNaseH-like_sf"/>
</dbReference>
<dbReference type="SUPFAM" id="SSF53098">
    <property type="entry name" value="Ribonuclease H-like"/>
    <property type="match status" value="1"/>
</dbReference>
<evidence type="ECO:0000259" key="1">
    <source>
        <dbReference type="Pfam" id="PF13456"/>
    </source>
</evidence>
<proteinExistence type="predicted"/>
<dbReference type="InterPro" id="IPR053151">
    <property type="entry name" value="RNase_H-like"/>
</dbReference>
<dbReference type="PANTHER" id="PTHR47723">
    <property type="entry name" value="OS05G0353850 PROTEIN"/>
    <property type="match status" value="1"/>
</dbReference>
<protein>
    <recommendedName>
        <fullName evidence="1">RNase H type-1 domain-containing protein</fullName>
    </recommendedName>
</protein>
<sequence length="254" mass="28345">MPVLHKIRIFGWPLGQGVLPVGHRVKATSLGDGVCKLCGIEVETLLHAMRECRCTQELTFLMVLLWNIWNQHNRWVHSNQLIPTRLVLEYAQIVKVRGQIKVNVDGAWIAAKRDATIRVIASDHHGLVINGCARRIEGVHNAETVEACAFEEGVRMAIANGWENVVIEGDALGIVNRLKATKLDHSVAVTFLTETKETLRVHAGFQIQHVTWEANRTAHEVAHSIFQSPADCIFDLVVPEFISTIVINDAIFSD</sequence>